<evidence type="ECO:0000256" key="3">
    <source>
        <dbReference type="ARBA" id="ARBA00022603"/>
    </source>
</evidence>
<evidence type="ECO:0000256" key="1">
    <source>
        <dbReference type="ARBA" id="ARBA00006594"/>
    </source>
</evidence>
<evidence type="ECO:0000256" key="2">
    <source>
        <dbReference type="ARBA" id="ARBA00011900"/>
    </source>
</evidence>
<evidence type="ECO:0000256" key="5">
    <source>
        <dbReference type="ARBA" id="ARBA00022691"/>
    </source>
</evidence>
<dbReference type="Proteomes" id="UP000005267">
    <property type="component" value="Chromosome"/>
</dbReference>
<dbReference type="InterPro" id="IPR051537">
    <property type="entry name" value="DNA_Adenine_Mtase"/>
</dbReference>
<keyword evidence="6" id="KW-0680">Restriction system</keyword>
<dbReference type="GO" id="GO:0009307">
    <property type="term" value="P:DNA restriction-modification system"/>
    <property type="evidence" value="ECO:0007669"/>
    <property type="project" value="UniProtKB-KW"/>
</dbReference>
<dbReference type="HOGENOM" id="CLU_773010_0_0_4"/>
<reference evidence="11" key="2">
    <citation type="journal article" date="2013" name="PLoS ONE">
        <title>Genome implosion elicits host-confinement in Alcaligenaceae: evidence from the comparative genomics of Tetrathiobacter kashmirensis, a pathogen in the making.</title>
        <authorList>
            <person name="Ghosh W."/>
            <person name="Alam M."/>
            <person name="Roy C."/>
            <person name="Pyne P."/>
            <person name="George A."/>
            <person name="Chakraborty R."/>
            <person name="Majumder S."/>
            <person name="Agarwal A."/>
            <person name="Chakraborty S."/>
            <person name="Majumdar S."/>
            <person name="Gupta S.K."/>
        </authorList>
    </citation>
    <scope>NUCLEOTIDE SEQUENCE [LARGE SCALE GENOMIC DNA]</scope>
    <source>
        <strain evidence="11">WT001</strain>
    </source>
</reference>
<gene>
    <name evidence="10" type="ordered locus">TKWG_20855</name>
</gene>
<dbReference type="PROSITE" id="PS00092">
    <property type="entry name" value="N6_MTASE"/>
    <property type="match status" value="1"/>
</dbReference>
<evidence type="ECO:0000256" key="4">
    <source>
        <dbReference type="ARBA" id="ARBA00022679"/>
    </source>
</evidence>
<organism evidence="10 11">
    <name type="scientific">Advenella kashmirensis (strain DSM 17095 / LMG 22695 / WT001)</name>
    <name type="common">Tetrathiobacter kashmirensis</name>
    <dbReference type="NCBI Taxonomy" id="1036672"/>
    <lineage>
        <taxon>Bacteria</taxon>
        <taxon>Pseudomonadati</taxon>
        <taxon>Pseudomonadota</taxon>
        <taxon>Betaproteobacteria</taxon>
        <taxon>Burkholderiales</taxon>
        <taxon>Alcaligenaceae</taxon>
    </lineage>
</organism>
<dbReference type="STRING" id="1036672.TKWG_20855"/>
<dbReference type="PANTHER" id="PTHR42933">
    <property type="entry name" value="SLR6095 PROTEIN"/>
    <property type="match status" value="1"/>
</dbReference>
<feature type="region of interest" description="Disordered" evidence="8">
    <location>
        <begin position="339"/>
        <end position="358"/>
    </location>
</feature>
<evidence type="ECO:0000313" key="10">
    <source>
        <dbReference type="EMBL" id="AFK63888.1"/>
    </source>
</evidence>
<dbReference type="InterPro" id="IPR003356">
    <property type="entry name" value="DNA_methylase_A-5"/>
</dbReference>
<name>I3UFV0_ADVKW</name>
<reference evidence="10 11" key="1">
    <citation type="journal article" date="2011" name="J. Bacteriol.">
        <title>Whole-genome shotgun sequencing of the sulfur-oxidizing chemoautotroph Tetrathiobacter kashmirensis.</title>
        <authorList>
            <person name="Ghosh W."/>
            <person name="George A."/>
            <person name="Agarwal A."/>
            <person name="Raj P."/>
            <person name="Alam M."/>
            <person name="Pyne P."/>
            <person name="Das Gupta S.K."/>
        </authorList>
    </citation>
    <scope>NUCLEOTIDE SEQUENCE [LARGE SCALE GENOMIC DNA]</scope>
    <source>
        <strain evidence="10 11">WT001</strain>
    </source>
</reference>
<dbReference type="Gene3D" id="3.40.50.150">
    <property type="entry name" value="Vaccinia Virus protein VP39"/>
    <property type="match status" value="1"/>
</dbReference>
<dbReference type="PRINTS" id="PR00507">
    <property type="entry name" value="N12N6MTFRASE"/>
</dbReference>
<evidence type="ECO:0000313" key="11">
    <source>
        <dbReference type="Proteomes" id="UP000005267"/>
    </source>
</evidence>
<dbReference type="Pfam" id="PF02384">
    <property type="entry name" value="N6_Mtase"/>
    <property type="match status" value="1"/>
</dbReference>
<evidence type="ECO:0000256" key="7">
    <source>
        <dbReference type="ARBA" id="ARBA00047942"/>
    </source>
</evidence>
<dbReference type="PANTHER" id="PTHR42933:SF3">
    <property type="entry name" value="TYPE I RESTRICTION ENZYME MJAVIII METHYLASE SUBUNIT"/>
    <property type="match status" value="1"/>
</dbReference>
<dbReference type="InterPro" id="IPR029063">
    <property type="entry name" value="SAM-dependent_MTases_sf"/>
</dbReference>
<comment type="similarity">
    <text evidence="1">Belongs to the N(4)/N(6)-methyltransferase family.</text>
</comment>
<keyword evidence="5" id="KW-0949">S-adenosyl-L-methionine</keyword>
<dbReference type="SUPFAM" id="SSF53335">
    <property type="entry name" value="S-adenosyl-L-methionine-dependent methyltransferases"/>
    <property type="match status" value="1"/>
</dbReference>
<sequence>METSLSAPDSLTDGYSSVYLSLTALRETFHRSGRLDDSNAKLDEIAKLFATYLAYKRGLIAEFPAPSSSVLVSELQSAFETAARLPQYQWKKSGRSIFGEHPKLALRADDQSLAHELTLLIRQCVDLAYQAKENGDPFDILNETFGHFVRDNFRGNVEDAQYMTPPEVVDFVVDMALNDIQSDSQSRYLTVLDPSCGVGSFLTTFYFRSKARCLDLEKIRLIGQDKVERMARLATINLELFDVNEHRIEIGNSLVRGSALDELNDGVDLILTNPPFGARFSSEEVRTDCGENTPFFSSLTKVGLSIDSELLFIDRNLKLLRDGGRLLIVIPDRHCLSKRNRSNSTSTSCKDSDIKSDY</sequence>
<accession>I3UFV0</accession>
<comment type="catalytic activity">
    <reaction evidence="7">
        <text>a 2'-deoxyadenosine in DNA + S-adenosyl-L-methionine = an N(6)-methyl-2'-deoxyadenosine in DNA + S-adenosyl-L-homocysteine + H(+)</text>
        <dbReference type="Rhea" id="RHEA:15197"/>
        <dbReference type="Rhea" id="RHEA-COMP:12418"/>
        <dbReference type="Rhea" id="RHEA-COMP:12419"/>
        <dbReference type="ChEBI" id="CHEBI:15378"/>
        <dbReference type="ChEBI" id="CHEBI:57856"/>
        <dbReference type="ChEBI" id="CHEBI:59789"/>
        <dbReference type="ChEBI" id="CHEBI:90615"/>
        <dbReference type="ChEBI" id="CHEBI:90616"/>
        <dbReference type="EC" id="2.1.1.72"/>
    </reaction>
</comment>
<dbReference type="GO" id="GO:0008170">
    <property type="term" value="F:N-methyltransferase activity"/>
    <property type="evidence" value="ECO:0007669"/>
    <property type="project" value="InterPro"/>
</dbReference>
<dbReference type="KEGG" id="aka:TKWG_20855"/>
<keyword evidence="4" id="KW-0808">Transferase</keyword>
<dbReference type="REBASE" id="48882">
    <property type="entry name" value="M1.AkaWTORF20855P"/>
</dbReference>
<keyword evidence="11" id="KW-1185">Reference proteome</keyword>
<evidence type="ECO:0000256" key="6">
    <source>
        <dbReference type="ARBA" id="ARBA00022747"/>
    </source>
</evidence>
<dbReference type="EMBL" id="CP003555">
    <property type="protein sequence ID" value="AFK63888.1"/>
    <property type="molecule type" value="Genomic_DNA"/>
</dbReference>
<dbReference type="GO" id="GO:0032259">
    <property type="term" value="P:methylation"/>
    <property type="evidence" value="ECO:0007669"/>
    <property type="project" value="UniProtKB-KW"/>
</dbReference>
<dbReference type="GO" id="GO:0009007">
    <property type="term" value="F:site-specific DNA-methyltransferase (adenine-specific) activity"/>
    <property type="evidence" value="ECO:0007669"/>
    <property type="project" value="UniProtKB-EC"/>
</dbReference>
<dbReference type="GO" id="GO:0003677">
    <property type="term" value="F:DNA binding"/>
    <property type="evidence" value="ECO:0007669"/>
    <property type="project" value="InterPro"/>
</dbReference>
<dbReference type="AlphaFoldDB" id="I3UFV0"/>
<dbReference type="InterPro" id="IPR002052">
    <property type="entry name" value="DNA_methylase_N6_adenine_CS"/>
</dbReference>
<proteinExistence type="inferred from homology"/>
<dbReference type="EC" id="2.1.1.72" evidence="2"/>
<feature type="domain" description="DNA methylase adenine-specific" evidence="9">
    <location>
        <begin position="141"/>
        <end position="341"/>
    </location>
</feature>
<evidence type="ECO:0000259" key="9">
    <source>
        <dbReference type="Pfam" id="PF02384"/>
    </source>
</evidence>
<protein>
    <recommendedName>
        <fullName evidence="2">site-specific DNA-methyltransferase (adenine-specific)</fullName>
        <ecNumber evidence="2">2.1.1.72</ecNumber>
    </recommendedName>
</protein>
<evidence type="ECO:0000256" key="8">
    <source>
        <dbReference type="SAM" id="MobiDB-lite"/>
    </source>
</evidence>
<keyword evidence="3 10" id="KW-0489">Methyltransferase</keyword>